<dbReference type="Proteomes" id="UP000006683">
    <property type="component" value="Chromosome"/>
</dbReference>
<evidence type="ECO:0008006" key="3">
    <source>
        <dbReference type="Google" id="ProtNLM"/>
    </source>
</evidence>
<keyword evidence="2" id="KW-1185">Reference proteome</keyword>
<dbReference type="OrthoDB" id="378654at2"/>
<dbReference type="InterPro" id="IPR015003">
    <property type="entry name" value="DUF1853"/>
</dbReference>
<reference evidence="1 2" key="1">
    <citation type="journal article" date="2010" name="Stand. Genomic Sci.">
        <title>Complete genome sequence of Ferrimonas balearica type strain (PAT).</title>
        <authorList>
            <person name="Nolan M."/>
            <person name="Sikorski J."/>
            <person name="Davenport K."/>
            <person name="Lucas S."/>
            <person name="Glavina Del Rio T."/>
            <person name="Tice H."/>
            <person name="Cheng J."/>
            <person name="Goodwin L."/>
            <person name="Pitluck S."/>
            <person name="Liolios K."/>
            <person name="Ivanova N."/>
            <person name="Mavromatis K."/>
            <person name="Ovchinnikova G."/>
            <person name="Pati A."/>
            <person name="Chen A."/>
            <person name="Palaniappan K."/>
            <person name="Land M."/>
            <person name="Hauser L."/>
            <person name="Chang Y."/>
            <person name="Jeffries C."/>
            <person name="Tapia R."/>
            <person name="Brettin T."/>
            <person name="Detter J."/>
            <person name="Han C."/>
            <person name="Yasawong M."/>
            <person name="Rohde M."/>
            <person name="Tindall B."/>
            <person name="Goker M."/>
            <person name="Woyke T."/>
            <person name="Bristow J."/>
            <person name="Eisen J."/>
            <person name="Markowitz V."/>
            <person name="Hugenholtz P."/>
            <person name="Kyrpides N."/>
            <person name="Klenk H."/>
            <person name="Lapidus A."/>
        </authorList>
    </citation>
    <scope>NUCLEOTIDE SEQUENCE [LARGE SCALE GENOMIC DNA]</scope>
    <source>
        <strain evidence="2">DSM 9799 / CCM 4581 / KCTC 23876 / PAT</strain>
    </source>
</reference>
<dbReference type="STRING" id="550540.Fbal_1850"/>
<accession>E1SSM4</accession>
<evidence type="ECO:0000313" key="2">
    <source>
        <dbReference type="Proteomes" id="UP000006683"/>
    </source>
</evidence>
<dbReference type="KEGG" id="fbl:Fbal_1850"/>
<dbReference type="AlphaFoldDB" id="E1SSM4"/>
<sequence>MSLPHPIQRDLHWLLTSPLLVTRSPYANNDFLAQFASPLLPRLPTLNQYCQSPLWQLRPGARLGHYYEQLWRLAIDLHPDYRLLAHNLLVKQGKRVIGSADFVVQHRPSDTLEHWEVAVKFYLGRGPELADWVGPGKQDRLADKLSRLEQHQLPLLMHHEGLQQVQQRGWKISTQRALLQGRLYHPGADDVAPAPIDPRAPRGRWYHHHALPQGHYRSLHRSDWLAGRDWRLLPRFAPWPALTWPRHLLSADSGERLFVVPDNW</sequence>
<name>E1SSM4_FERBD</name>
<dbReference type="RefSeq" id="WP_013345359.1">
    <property type="nucleotide sequence ID" value="NC_014541.1"/>
</dbReference>
<evidence type="ECO:0000313" key="1">
    <source>
        <dbReference type="EMBL" id="ADN76053.1"/>
    </source>
</evidence>
<protein>
    <recommendedName>
        <fullName evidence="3">DUF1853 domain-containing protein</fullName>
    </recommendedName>
</protein>
<dbReference type="GeneID" id="67182055"/>
<dbReference type="eggNOG" id="COG3782">
    <property type="taxonomic scope" value="Bacteria"/>
</dbReference>
<dbReference type="EMBL" id="CP002209">
    <property type="protein sequence ID" value="ADN76053.1"/>
    <property type="molecule type" value="Genomic_DNA"/>
</dbReference>
<organism evidence="1 2">
    <name type="scientific">Ferrimonas balearica (strain DSM 9799 / CCM 4581 / KCTC 23876 / PAT)</name>
    <dbReference type="NCBI Taxonomy" id="550540"/>
    <lineage>
        <taxon>Bacteria</taxon>
        <taxon>Pseudomonadati</taxon>
        <taxon>Pseudomonadota</taxon>
        <taxon>Gammaproteobacteria</taxon>
        <taxon>Alteromonadales</taxon>
        <taxon>Ferrimonadaceae</taxon>
        <taxon>Ferrimonas</taxon>
    </lineage>
</organism>
<gene>
    <name evidence="1" type="ordered locus">Fbal_1850</name>
</gene>
<proteinExistence type="predicted"/>
<dbReference type="Pfam" id="PF08907">
    <property type="entry name" value="DUF1853"/>
    <property type="match status" value="1"/>
</dbReference>
<dbReference type="HOGENOM" id="CLU_989982_0_0_6"/>